<comment type="catalytic activity">
    <reaction evidence="4">
        <text>ATP + H2O = ADP + phosphate + H(+)</text>
        <dbReference type="Rhea" id="RHEA:13065"/>
        <dbReference type="ChEBI" id="CHEBI:15377"/>
        <dbReference type="ChEBI" id="CHEBI:15378"/>
        <dbReference type="ChEBI" id="CHEBI:30616"/>
        <dbReference type="ChEBI" id="CHEBI:43474"/>
        <dbReference type="ChEBI" id="CHEBI:456216"/>
        <dbReference type="EC" id="3.6.4.13"/>
    </reaction>
</comment>
<dbReference type="Proteomes" id="UP000218231">
    <property type="component" value="Unassembled WGS sequence"/>
</dbReference>
<dbReference type="GO" id="GO:0045943">
    <property type="term" value="P:positive regulation of transcription by RNA polymerase I"/>
    <property type="evidence" value="ECO:0007669"/>
    <property type="project" value="TreeGrafter"/>
</dbReference>
<accession>A0A2A2M3V4</accession>
<keyword evidence="3" id="KW-0067">ATP-binding</keyword>
<evidence type="ECO:0000313" key="6">
    <source>
        <dbReference type="EMBL" id="PAV92975.1"/>
    </source>
</evidence>
<name>A0A2A2M3V4_9BILA</name>
<dbReference type="GO" id="GO:0016787">
    <property type="term" value="F:hydrolase activity"/>
    <property type="evidence" value="ECO:0007669"/>
    <property type="project" value="UniProtKB-KW"/>
</dbReference>
<evidence type="ECO:0000313" key="7">
    <source>
        <dbReference type="Proteomes" id="UP000218231"/>
    </source>
</evidence>
<evidence type="ECO:0000259" key="5">
    <source>
        <dbReference type="SMART" id="SM00847"/>
    </source>
</evidence>
<dbReference type="AlphaFoldDB" id="A0A2A2M3V4"/>
<dbReference type="SMART" id="SM00847">
    <property type="entry name" value="HA2"/>
    <property type="match status" value="1"/>
</dbReference>
<dbReference type="PANTHER" id="PTHR18934:SF118">
    <property type="entry name" value="ATP-DEPENDENT RNA HELICASE DHX33"/>
    <property type="match status" value="1"/>
</dbReference>
<keyword evidence="7" id="KW-1185">Reference proteome</keyword>
<dbReference type="EMBL" id="LIAE01005847">
    <property type="protein sequence ID" value="PAV92975.1"/>
    <property type="molecule type" value="Genomic_DNA"/>
</dbReference>
<dbReference type="InterPro" id="IPR007502">
    <property type="entry name" value="Helicase-assoc_dom"/>
</dbReference>
<organism evidence="6 7">
    <name type="scientific">Diploscapter pachys</name>
    <dbReference type="NCBI Taxonomy" id="2018661"/>
    <lineage>
        <taxon>Eukaryota</taxon>
        <taxon>Metazoa</taxon>
        <taxon>Ecdysozoa</taxon>
        <taxon>Nematoda</taxon>
        <taxon>Chromadorea</taxon>
        <taxon>Rhabditida</taxon>
        <taxon>Rhabditina</taxon>
        <taxon>Rhabditomorpha</taxon>
        <taxon>Rhabditoidea</taxon>
        <taxon>Rhabditidae</taxon>
        <taxon>Diploscapter</taxon>
    </lineage>
</organism>
<evidence type="ECO:0000256" key="3">
    <source>
        <dbReference type="ARBA" id="ARBA00022806"/>
    </source>
</evidence>
<dbReference type="GO" id="GO:0005730">
    <property type="term" value="C:nucleolus"/>
    <property type="evidence" value="ECO:0007669"/>
    <property type="project" value="TreeGrafter"/>
</dbReference>
<dbReference type="GO" id="GO:0003725">
    <property type="term" value="F:double-stranded RNA binding"/>
    <property type="evidence" value="ECO:0007669"/>
    <property type="project" value="TreeGrafter"/>
</dbReference>
<dbReference type="EC" id="3.6.4.13" evidence="1"/>
<reference evidence="6 7" key="1">
    <citation type="journal article" date="2017" name="Curr. Biol.">
        <title>Genome architecture and evolution of a unichromosomal asexual nematode.</title>
        <authorList>
            <person name="Fradin H."/>
            <person name="Zegar C."/>
            <person name="Gutwein M."/>
            <person name="Lucas J."/>
            <person name="Kovtun M."/>
            <person name="Corcoran D."/>
            <person name="Baugh L.R."/>
            <person name="Kiontke K."/>
            <person name="Gunsalus K."/>
            <person name="Fitch D.H."/>
            <person name="Piano F."/>
        </authorList>
    </citation>
    <scope>NUCLEOTIDE SEQUENCE [LARGE SCALE GENOMIC DNA]</scope>
    <source>
        <strain evidence="6">PF1309</strain>
    </source>
</reference>
<dbReference type="OrthoDB" id="10253254at2759"/>
<dbReference type="Gene3D" id="1.20.120.1080">
    <property type="match status" value="1"/>
</dbReference>
<protein>
    <recommendedName>
        <fullName evidence="1">RNA helicase</fullName>
        <ecNumber evidence="1">3.6.4.13</ecNumber>
    </recommendedName>
</protein>
<dbReference type="Pfam" id="PF21010">
    <property type="entry name" value="HA2_C"/>
    <property type="match status" value="1"/>
</dbReference>
<dbReference type="PANTHER" id="PTHR18934">
    <property type="entry name" value="ATP-DEPENDENT RNA HELICASE"/>
    <property type="match status" value="1"/>
</dbReference>
<keyword evidence="2" id="KW-0378">Hydrolase</keyword>
<keyword evidence="3" id="KW-0547">Nucleotide-binding</keyword>
<evidence type="ECO:0000256" key="2">
    <source>
        <dbReference type="ARBA" id="ARBA00022801"/>
    </source>
</evidence>
<feature type="domain" description="Helicase-associated" evidence="5">
    <location>
        <begin position="22"/>
        <end position="117"/>
    </location>
</feature>
<dbReference type="STRING" id="2018661.A0A2A2M3V4"/>
<sequence>MGLKYPEKVKWLESPDKESIQAAIMELRALDAISLRKEGGYKLTEIGERLNKFPVAPSQARILLEAERLRCLEEALWIVSAMCVDSLFDSEERGKSEAVDRARKRFDSPEGDHISALLIMKACKSERKKGDKGLKVNEIIYLNISLRIFRKKRKFKRFQEFCARNFISFRSVMNAMKIRTQLKEIAKNNKMEILSCGADFKKLREALAIGLFLNACEYVRQDDRFKSCAQPSVSLKIHPSSQFAQVRKF</sequence>
<evidence type="ECO:0000256" key="4">
    <source>
        <dbReference type="ARBA" id="ARBA00047984"/>
    </source>
</evidence>
<dbReference type="InterPro" id="IPR027417">
    <property type="entry name" value="P-loop_NTPase"/>
</dbReference>
<dbReference type="SUPFAM" id="SSF52540">
    <property type="entry name" value="P-loop containing nucleoside triphosphate hydrolases"/>
    <property type="match status" value="1"/>
</dbReference>
<dbReference type="GO" id="GO:0003724">
    <property type="term" value="F:RNA helicase activity"/>
    <property type="evidence" value="ECO:0007669"/>
    <property type="project" value="UniProtKB-EC"/>
</dbReference>
<keyword evidence="3" id="KW-0347">Helicase</keyword>
<evidence type="ECO:0000256" key="1">
    <source>
        <dbReference type="ARBA" id="ARBA00012552"/>
    </source>
</evidence>
<comment type="caution">
    <text evidence="6">The sequence shown here is derived from an EMBL/GenBank/DDBJ whole genome shotgun (WGS) entry which is preliminary data.</text>
</comment>
<gene>
    <name evidence="6" type="ORF">WR25_20572</name>
</gene>
<proteinExistence type="predicted"/>